<evidence type="ECO:0000256" key="3">
    <source>
        <dbReference type="ARBA" id="ARBA00022485"/>
    </source>
</evidence>
<evidence type="ECO:0000259" key="11">
    <source>
        <dbReference type="SMART" id="SM00478"/>
    </source>
</evidence>
<evidence type="ECO:0000256" key="6">
    <source>
        <dbReference type="ARBA" id="ARBA00022801"/>
    </source>
</evidence>
<evidence type="ECO:0000256" key="10">
    <source>
        <dbReference type="ARBA" id="ARBA00023295"/>
    </source>
</evidence>
<dbReference type="GO" id="GO:0016798">
    <property type="term" value="F:hydrolase activity, acting on glycosyl bonds"/>
    <property type="evidence" value="ECO:0007669"/>
    <property type="project" value="UniProtKB-KW"/>
</dbReference>
<dbReference type="Gene3D" id="1.10.340.30">
    <property type="entry name" value="Hypothetical protein, domain 2"/>
    <property type="match status" value="1"/>
</dbReference>
<dbReference type="CDD" id="cd00056">
    <property type="entry name" value="ENDO3c"/>
    <property type="match status" value="1"/>
</dbReference>
<sequence>MPVGPTQKLLNQIYNRLLKKNGTLHWWPTTYESNQGFEIVTGAILVQNTTWRNARTALANMHAESIWGYQAVQNAMESRLATVIRSSGYHNIKARKLKAFAKIITCEYDGDDEILFSYPLPELRKRLLRIYGIGNETADDIILYAAKKPSFVIDTYTRRIINRLGWKVRGNTYHDYQRLFSDNLEANAKVWGEFHAQLDVHAAQVCRKVRPLCGQCVLADLCPTSREHLI</sequence>
<dbReference type="GO" id="GO:0006284">
    <property type="term" value="P:base-excision repair"/>
    <property type="evidence" value="ECO:0007669"/>
    <property type="project" value="InterPro"/>
</dbReference>
<dbReference type="AlphaFoldDB" id="A0A381XPG1"/>
<dbReference type="SMART" id="SM00478">
    <property type="entry name" value="ENDO3c"/>
    <property type="match status" value="1"/>
</dbReference>
<dbReference type="Gene3D" id="1.10.1670.10">
    <property type="entry name" value="Helix-hairpin-Helix base-excision DNA repair enzymes (C-terminal)"/>
    <property type="match status" value="1"/>
</dbReference>
<keyword evidence="6" id="KW-0378">Hydrolase</keyword>
<dbReference type="GO" id="GO:0051539">
    <property type="term" value="F:4 iron, 4 sulfur cluster binding"/>
    <property type="evidence" value="ECO:0007669"/>
    <property type="project" value="UniProtKB-KW"/>
</dbReference>
<evidence type="ECO:0000256" key="1">
    <source>
        <dbReference type="ARBA" id="ARBA00001966"/>
    </source>
</evidence>
<evidence type="ECO:0000256" key="7">
    <source>
        <dbReference type="ARBA" id="ARBA00023004"/>
    </source>
</evidence>
<reference evidence="12" key="1">
    <citation type="submission" date="2018-05" db="EMBL/GenBank/DDBJ databases">
        <authorList>
            <person name="Lanie J.A."/>
            <person name="Ng W.-L."/>
            <person name="Kazmierczak K.M."/>
            <person name="Andrzejewski T.M."/>
            <person name="Davidsen T.M."/>
            <person name="Wayne K.J."/>
            <person name="Tettelin H."/>
            <person name="Glass J.I."/>
            <person name="Rusch D."/>
            <person name="Podicherti R."/>
            <person name="Tsui H.-C.T."/>
            <person name="Winkler M.E."/>
        </authorList>
    </citation>
    <scope>NUCLEOTIDE SEQUENCE</scope>
</reference>
<comment type="similarity">
    <text evidence="2">Belongs to the Nth/MutY family.</text>
</comment>
<dbReference type="SUPFAM" id="SSF48150">
    <property type="entry name" value="DNA-glycosylase"/>
    <property type="match status" value="1"/>
</dbReference>
<dbReference type="InterPro" id="IPR003651">
    <property type="entry name" value="Endonuclease3_FeS-loop_motif"/>
</dbReference>
<dbReference type="InterPro" id="IPR003265">
    <property type="entry name" value="HhH-GPD_domain"/>
</dbReference>
<evidence type="ECO:0000256" key="2">
    <source>
        <dbReference type="ARBA" id="ARBA00008343"/>
    </source>
</evidence>
<dbReference type="EMBL" id="UINC01015916">
    <property type="protein sequence ID" value="SVA66666.1"/>
    <property type="molecule type" value="Genomic_DNA"/>
</dbReference>
<evidence type="ECO:0000313" key="12">
    <source>
        <dbReference type="EMBL" id="SVA66666.1"/>
    </source>
</evidence>
<keyword evidence="9" id="KW-0234">DNA repair</keyword>
<keyword evidence="5" id="KW-0227">DNA damage</keyword>
<dbReference type="PANTHER" id="PTHR10359:SF19">
    <property type="entry name" value="DNA REPAIR GLYCOSYLASE MJ1434-RELATED"/>
    <property type="match status" value="1"/>
</dbReference>
<evidence type="ECO:0000256" key="8">
    <source>
        <dbReference type="ARBA" id="ARBA00023014"/>
    </source>
</evidence>
<evidence type="ECO:0000256" key="5">
    <source>
        <dbReference type="ARBA" id="ARBA00022763"/>
    </source>
</evidence>
<accession>A0A381XPG1</accession>
<dbReference type="GO" id="GO:0140097">
    <property type="term" value="F:catalytic activity, acting on DNA"/>
    <property type="evidence" value="ECO:0007669"/>
    <property type="project" value="UniProtKB-ARBA"/>
</dbReference>
<keyword evidence="10" id="KW-0326">Glycosidase</keyword>
<proteinExistence type="inferred from homology"/>
<protein>
    <recommendedName>
        <fullName evidence="11">HhH-GPD domain-containing protein</fullName>
    </recommendedName>
</protein>
<dbReference type="SMART" id="SM00525">
    <property type="entry name" value="FES"/>
    <property type="match status" value="1"/>
</dbReference>
<dbReference type="GO" id="GO:0046872">
    <property type="term" value="F:metal ion binding"/>
    <property type="evidence" value="ECO:0007669"/>
    <property type="project" value="UniProtKB-KW"/>
</dbReference>
<comment type="cofactor">
    <cofactor evidence="1">
        <name>[4Fe-4S] cluster</name>
        <dbReference type="ChEBI" id="CHEBI:49883"/>
    </cofactor>
</comment>
<dbReference type="InterPro" id="IPR023170">
    <property type="entry name" value="HhH_base_excis_C"/>
</dbReference>
<name>A0A381XPG1_9ZZZZ</name>
<feature type="domain" description="HhH-GPD" evidence="11">
    <location>
        <begin position="45"/>
        <end position="204"/>
    </location>
</feature>
<dbReference type="PANTHER" id="PTHR10359">
    <property type="entry name" value="A/G-SPECIFIC ADENINE GLYCOSYLASE/ENDONUCLEASE III"/>
    <property type="match status" value="1"/>
</dbReference>
<dbReference type="PROSITE" id="PS00764">
    <property type="entry name" value="ENDONUCLEASE_III_1"/>
    <property type="match status" value="1"/>
</dbReference>
<keyword evidence="8" id="KW-0411">Iron-sulfur</keyword>
<dbReference type="InterPro" id="IPR004035">
    <property type="entry name" value="Endouclease-III_FeS-bd_BS"/>
</dbReference>
<dbReference type="Pfam" id="PF00730">
    <property type="entry name" value="HhH-GPD"/>
    <property type="match status" value="1"/>
</dbReference>
<dbReference type="PIRSF" id="PIRSF001435">
    <property type="entry name" value="Nth"/>
    <property type="match status" value="1"/>
</dbReference>
<keyword evidence="7" id="KW-0408">Iron</keyword>
<evidence type="ECO:0000256" key="4">
    <source>
        <dbReference type="ARBA" id="ARBA00022723"/>
    </source>
</evidence>
<gene>
    <name evidence="12" type="ORF">METZ01_LOCUS119520</name>
</gene>
<keyword evidence="3" id="KW-0004">4Fe-4S</keyword>
<keyword evidence="4" id="KW-0479">Metal-binding</keyword>
<evidence type="ECO:0000256" key="9">
    <source>
        <dbReference type="ARBA" id="ARBA00023204"/>
    </source>
</evidence>
<organism evidence="12">
    <name type="scientific">marine metagenome</name>
    <dbReference type="NCBI Taxonomy" id="408172"/>
    <lineage>
        <taxon>unclassified sequences</taxon>
        <taxon>metagenomes</taxon>
        <taxon>ecological metagenomes</taxon>
    </lineage>
</organism>
<dbReference type="InterPro" id="IPR011257">
    <property type="entry name" value="DNA_glycosylase"/>
</dbReference>